<keyword evidence="6 9" id="KW-1133">Transmembrane helix</keyword>
<name>A0A158GF53_CABSO</name>
<feature type="transmembrane region" description="Helical" evidence="9">
    <location>
        <begin position="597"/>
        <end position="617"/>
    </location>
</feature>
<feature type="transmembrane region" description="Helical" evidence="9">
    <location>
        <begin position="200"/>
        <end position="232"/>
    </location>
</feature>
<feature type="domain" description="Tripartite ATP-independent periplasmic transporters DctQ component" evidence="10">
    <location>
        <begin position="39"/>
        <end position="164"/>
    </location>
</feature>
<feature type="domain" description="TRAP C4-dicarboxylate transport system permease DctM subunit" evidence="11">
    <location>
        <begin position="207"/>
        <end position="617"/>
    </location>
</feature>
<keyword evidence="4 8" id="KW-0997">Cell inner membrane</keyword>
<reference evidence="12 13" key="1">
    <citation type="submission" date="2016-01" db="EMBL/GenBank/DDBJ databases">
        <authorList>
            <person name="Oliw E.H."/>
        </authorList>
    </citation>
    <scope>NUCLEOTIDE SEQUENCE [LARGE SCALE GENOMIC DNA]</scope>
    <source>
        <strain evidence="12">LMG 22029</strain>
    </source>
</reference>
<dbReference type="PANTHER" id="PTHR33362">
    <property type="entry name" value="SIALIC ACID TRAP TRANSPORTER PERMEASE PROTEIN SIAT-RELATED"/>
    <property type="match status" value="1"/>
</dbReference>
<feature type="transmembrane region" description="Helical" evidence="9">
    <location>
        <begin position="437"/>
        <end position="457"/>
    </location>
</feature>
<organism evidence="12 13">
    <name type="scientific">Caballeronia sordidicola</name>
    <name type="common">Burkholderia sordidicola</name>
    <dbReference type="NCBI Taxonomy" id="196367"/>
    <lineage>
        <taxon>Bacteria</taxon>
        <taxon>Pseudomonadati</taxon>
        <taxon>Pseudomonadota</taxon>
        <taxon>Betaproteobacteria</taxon>
        <taxon>Burkholderiales</taxon>
        <taxon>Burkholderiaceae</taxon>
        <taxon>Caballeronia</taxon>
    </lineage>
</organism>
<protein>
    <submittedName>
        <fullName evidence="12">TrapT dctQ-M fusion permease, dicarboxylate transport</fullName>
    </submittedName>
</protein>
<feature type="transmembrane region" description="Helical" evidence="9">
    <location>
        <begin position="142"/>
        <end position="163"/>
    </location>
</feature>
<evidence type="ECO:0000259" key="11">
    <source>
        <dbReference type="Pfam" id="PF06808"/>
    </source>
</evidence>
<keyword evidence="7 9" id="KW-0472">Membrane</keyword>
<evidence type="ECO:0000256" key="7">
    <source>
        <dbReference type="ARBA" id="ARBA00023136"/>
    </source>
</evidence>
<feature type="transmembrane region" description="Helical" evidence="9">
    <location>
        <begin position="279"/>
        <end position="302"/>
    </location>
</feature>
<feature type="transmembrane region" description="Helical" evidence="9">
    <location>
        <begin position="556"/>
        <end position="577"/>
    </location>
</feature>
<dbReference type="AlphaFoldDB" id="A0A158GF53"/>
<dbReference type="GO" id="GO:0022857">
    <property type="term" value="F:transmembrane transporter activity"/>
    <property type="evidence" value="ECO:0007669"/>
    <property type="project" value="UniProtKB-UniRule"/>
</dbReference>
<dbReference type="InterPro" id="IPR010656">
    <property type="entry name" value="DctM"/>
</dbReference>
<dbReference type="RefSeq" id="WP_060819629.1">
    <property type="nucleotide sequence ID" value="NZ_FCOC02000006.1"/>
</dbReference>
<proteinExistence type="predicted"/>
<evidence type="ECO:0000259" key="10">
    <source>
        <dbReference type="Pfam" id="PF04290"/>
    </source>
</evidence>
<evidence type="ECO:0000256" key="3">
    <source>
        <dbReference type="ARBA" id="ARBA00022475"/>
    </source>
</evidence>
<dbReference type="NCBIfam" id="TIGR00786">
    <property type="entry name" value="dctM"/>
    <property type="match status" value="1"/>
</dbReference>
<feature type="transmembrane region" description="Helical" evidence="9">
    <location>
        <begin position="410"/>
        <end position="431"/>
    </location>
</feature>
<feature type="transmembrane region" description="Helical" evidence="9">
    <location>
        <begin position="469"/>
        <end position="494"/>
    </location>
</feature>
<keyword evidence="5 9" id="KW-0812">Transmembrane</keyword>
<dbReference type="EMBL" id="FCOC02000006">
    <property type="protein sequence ID" value="SAL30758.1"/>
    <property type="molecule type" value="Genomic_DNA"/>
</dbReference>
<keyword evidence="3" id="KW-1003">Cell membrane</keyword>
<dbReference type="GO" id="GO:0005886">
    <property type="term" value="C:plasma membrane"/>
    <property type="evidence" value="ECO:0007669"/>
    <property type="project" value="UniProtKB-SubCell"/>
</dbReference>
<comment type="function">
    <text evidence="8">Part of the tripartite ATP-independent periplasmic (TRAP) transport system.</text>
</comment>
<evidence type="ECO:0000256" key="8">
    <source>
        <dbReference type="RuleBase" id="RU369079"/>
    </source>
</evidence>
<evidence type="ECO:0000313" key="12">
    <source>
        <dbReference type="EMBL" id="SAL30758.1"/>
    </source>
</evidence>
<feature type="transmembrane region" description="Helical" evidence="9">
    <location>
        <begin position="334"/>
        <end position="357"/>
    </location>
</feature>
<evidence type="ECO:0000256" key="6">
    <source>
        <dbReference type="ARBA" id="ARBA00022989"/>
    </source>
</evidence>
<feature type="transmembrane region" description="Helical" evidence="9">
    <location>
        <begin position="252"/>
        <end position="273"/>
    </location>
</feature>
<comment type="subcellular location">
    <subcellularLocation>
        <location evidence="1 8">Cell inner membrane</location>
        <topology evidence="1 8">Multi-pass membrane protein</topology>
    </subcellularLocation>
</comment>
<evidence type="ECO:0000256" key="4">
    <source>
        <dbReference type="ARBA" id="ARBA00022519"/>
    </source>
</evidence>
<feature type="transmembrane region" description="Helical" evidence="9">
    <location>
        <begin position="170"/>
        <end position="188"/>
    </location>
</feature>
<dbReference type="Pfam" id="PF06808">
    <property type="entry name" value="DctM"/>
    <property type="match status" value="1"/>
</dbReference>
<feature type="transmembrane region" description="Helical" evidence="9">
    <location>
        <begin position="56"/>
        <end position="79"/>
    </location>
</feature>
<evidence type="ECO:0000313" key="13">
    <source>
        <dbReference type="Proteomes" id="UP000054893"/>
    </source>
</evidence>
<gene>
    <name evidence="12" type="ORF">AWB64_02741</name>
</gene>
<dbReference type="Pfam" id="PF04290">
    <property type="entry name" value="DctQ"/>
    <property type="match status" value="1"/>
</dbReference>
<dbReference type="InterPro" id="IPR055348">
    <property type="entry name" value="DctQ"/>
</dbReference>
<sequence>MRIALTENRLKLQHLFGALERGLVLITEGVAGLLVAAEIVLLLIGVVSRYVFHHSLVWSDSLASLLFLWLAMMGAVVAFQRNEHMRMAAFVRMAPPAWQAFWRALALIAPLAFLVLVCGATLDYVIDEANLTDPALDISNAWRAAAMPAGICLMMASSLFQLARLEHWRPVLAAVALTGTVGLGLYLLQPVLLGIGSWNLIIFFVGVVGLCVFSGVPIAFSFSLASFGYLAIATHLPLLVMASRMDQGMSQIVLLAVPLFVILGMLMEMTGMAKALVAFLANLLGHIPGGLSYVLVGAMYLVSGISGSKSADMAALAPVLYPEMKARGTKPGEFVALLSATAAQTETIPPSLVLIILGSVTSVSIGALFTGGLLPGLVVGLMLCALVWWRHRHAPREEGSTAVRPTHREVFRSFWIALPALALPFVIRLAVVEGVATATEVSTIGIVYTVLAGLLIYRRFDVRRVWPILVGTAALSGAILLIIGAATSMAWCLTQSGFSDNLASLFGQLPGGKATFVIASMALFIVLGSLLEGIPAIVLFGPLLFPIAETVGVHPVHYAMIAILAMGMGLFAPPFGVGYYTACAINRINPEDGMKPMVAYMLALGFGLILVAAIPWISTGFL</sequence>
<dbReference type="OrthoDB" id="8713284at2"/>
<feature type="transmembrane region" description="Helical" evidence="9">
    <location>
        <begin position="100"/>
        <end position="122"/>
    </location>
</feature>
<evidence type="ECO:0000256" key="5">
    <source>
        <dbReference type="ARBA" id="ARBA00022692"/>
    </source>
</evidence>
<feature type="transmembrane region" description="Helical" evidence="9">
    <location>
        <begin position="514"/>
        <end position="544"/>
    </location>
</feature>
<evidence type="ECO:0000256" key="2">
    <source>
        <dbReference type="ARBA" id="ARBA00022448"/>
    </source>
</evidence>
<evidence type="ECO:0000256" key="1">
    <source>
        <dbReference type="ARBA" id="ARBA00004429"/>
    </source>
</evidence>
<feature type="transmembrane region" description="Helical" evidence="9">
    <location>
        <begin position="363"/>
        <end position="389"/>
    </location>
</feature>
<dbReference type="PANTHER" id="PTHR33362:SF2">
    <property type="entry name" value="TRAP TRANSPORTER LARGE PERMEASE PROTEIN"/>
    <property type="match status" value="1"/>
</dbReference>
<keyword evidence="2 8" id="KW-0813">Transport</keyword>
<accession>A0A158GF53</accession>
<evidence type="ECO:0000256" key="9">
    <source>
        <dbReference type="SAM" id="Phobius"/>
    </source>
</evidence>
<dbReference type="Proteomes" id="UP000054893">
    <property type="component" value="Unassembled WGS sequence"/>
</dbReference>
<feature type="transmembrane region" description="Helical" evidence="9">
    <location>
        <begin position="21"/>
        <end position="44"/>
    </location>
</feature>
<dbReference type="InterPro" id="IPR004681">
    <property type="entry name" value="TRAP_DctM"/>
</dbReference>